<dbReference type="GO" id="GO:0016020">
    <property type="term" value="C:membrane"/>
    <property type="evidence" value="ECO:0007669"/>
    <property type="project" value="UniProtKB-SubCell"/>
</dbReference>
<evidence type="ECO:0000256" key="7">
    <source>
        <dbReference type="ARBA" id="ARBA00023136"/>
    </source>
</evidence>
<dbReference type="InterPro" id="IPR046956">
    <property type="entry name" value="RLP23-like"/>
</dbReference>
<dbReference type="Gene3D" id="3.80.10.10">
    <property type="entry name" value="Ribonuclease Inhibitor"/>
    <property type="match status" value="1"/>
</dbReference>
<evidence type="ECO:0000259" key="10">
    <source>
        <dbReference type="Pfam" id="PF08263"/>
    </source>
</evidence>
<keyword evidence="6" id="KW-1133">Transmembrane helix</keyword>
<feature type="signal peptide" evidence="9">
    <location>
        <begin position="1"/>
        <end position="21"/>
    </location>
</feature>
<proteinExistence type="predicted"/>
<dbReference type="InterPro" id="IPR032675">
    <property type="entry name" value="LRR_dom_sf"/>
</dbReference>
<gene>
    <name evidence="11" type="ORF">HU200_038156</name>
</gene>
<reference evidence="11" key="1">
    <citation type="submission" date="2020-07" db="EMBL/GenBank/DDBJ databases">
        <title>Genome sequence and genetic diversity analysis of an under-domesticated orphan crop, white fonio (Digitaria exilis).</title>
        <authorList>
            <person name="Bennetzen J.L."/>
            <person name="Chen S."/>
            <person name="Ma X."/>
            <person name="Wang X."/>
            <person name="Yssel A.E.J."/>
            <person name="Chaluvadi S.R."/>
            <person name="Johnson M."/>
            <person name="Gangashetty P."/>
            <person name="Hamidou F."/>
            <person name="Sanogo M.D."/>
            <person name="Zwaenepoel A."/>
            <person name="Wallace J."/>
            <person name="Van De Peer Y."/>
            <person name="Van Deynze A."/>
        </authorList>
    </citation>
    <scope>NUCLEOTIDE SEQUENCE</scope>
    <source>
        <tissue evidence="11">Leaves</tissue>
    </source>
</reference>
<keyword evidence="12" id="KW-1185">Reference proteome</keyword>
<dbReference type="PANTHER" id="PTHR48063">
    <property type="entry name" value="LRR RECEPTOR-LIKE KINASE"/>
    <property type="match status" value="1"/>
</dbReference>
<accession>A0A835EKS2</accession>
<keyword evidence="5" id="KW-0677">Repeat</keyword>
<organism evidence="11 12">
    <name type="scientific">Digitaria exilis</name>
    <dbReference type="NCBI Taxonomy" id="1010633"/>
    <lineage>
        <taxon>Eukaryota</taxon>
        <taxon>Viridiplantae</taxon>
        <taxon>Streptophyta</taxon>
        <taxon>Embryophyta</taxon>
        <taxon>Tracheophyta</taxon>
        <taxon>Spermatophyta</taxon>
        <taxon>Magnoliopsida</taxon>
        <taxon>Liliopsida</taxon>
        <taxon>Poales</taxon>
        <taxon>Poaceae</taxon>
        <taxon>PACMAD clade</taxon>
        <taxon>Panicoideae</taxon>
        <taxon>Panicodae</taxon>
        <taxon>Paniceae</taxon>
        <taxon>Anthephorinae</taxon>
        <taxon>Digitaria</taxon>
    </lineage>
</organism>
<feature type="chain" id="PRO_5032677665" description="Leucine-rich repeat-containing N-terminal plant-type domain-containing protein" evidence="9">
    <location>
        <begin position="22"/>
        <end position="94"/>
    </location>
</feature>
<evidence type="ECO:0000256" key="4">
    <source>
        <dbReference type="ARBA" id="ARBA00022729"/>
    </source>
</evidence>
<evidence type="ECO:0000256" key="1">
    <source>
        <dbReference type="ARBA" id="ARBA00004479"/>
    </source>
</evidence>
<evidence type="ECO:0000313" key="12">
    <source>
        <dbReference type="Proteomes" id="UP000636709"/>
    </source>
</evidence>
<evidence type="ECO:0000256" key="9">
    <source>
        <dbReference type="SAM" id="SignalP"/>
    </source>
</evidence>
<keyword evidence="3" id="KW-0812">Transmembrane</keyword>
<protein>
    <recommendedName>
        <fullName evidence="10">Leucine-rich repeat-containing N-terminal plant-type domain-containing protein</fullName>
    </recommendedName>
</protein>
<dbReference type="EMBL" id="JACEFO010001902">
    <property type="protein sequence ID" value="KAF8694627.1"/>
    <property type="molecule type" value="Genomic_DNA"/>
</dbReference>
<dbReference type="OrthoDB" id="1600340at2759"/>
<feature type="domain" description="Leucine-rich repeat-containing N-terminal plant-type" evidence="10">
    <location>
        <begin position="35"/>
        <end position="81"/>
    </location>
</feature>
<comment type="subcellular location">
    <subcellularLocation>
        <location evidence="1">Membrane</location>
        <topology evidence="1">Single-pass type I membrane protein</topology>
    </subcellularLocation>
</comment>
<name>A0A835EKS2_9POAL</name>
<comment type="caution">
    <text evidence="11">The sequence shown here is derived from an EMBL/GenBank/DDBJ whole genome shotgun (WGS) entry which is preliminary data.</text>
</comment>
<sequence length="94" mass="10439">MPFLSAAAAACVVFLVTGAVALHQPRPYASSCCLPHERDALLVFKQAITSDPAGILASWPERDDHHRHEQHCCRWRGVRCSNKTGHVLELDLHD</sequence>
<dbReference type="Proteomes" id="UP000636709">
    <property type="component" value="Unassembled WGS sequence"/>
</dbReference>
<keyword evidence="8" id="KW-0325">Glycoprotein</keyword>
<dbReference type="PANTHER" id="PTHR48063:SF40">
    <property type="entry name" value="LEUCINE-RICH REPEAT-CONTAINING N-TERMINAL PLANT-TYPE DOMAIN-CONTAINING PROTEIN"/>
    <property type="match status" value="1"/>
</dbReference>
<keyword evidence="7" id="KW-0472">Membrane</keyword>
<evidence type="ECO:0000256" key="6">
    <source>
        <dbReference type="ARBA" id="ARBA00022989"/>
    </source>
</evidence>
<evidence type="ECO:0000256" key="8">
    <source>
        <dbReference type="ARBA" id="ARBA00023180"/>
    </source>
</evidence>
<evidence type="ECO:0000256" key="3">
    <source>
        <dbReference type="ARBA" id="ARBA00022692"/>
    </source>
</evidence>
<evidence type="ECO:0000313" key="11">
    <source>
        <dbReference type="EMBL" id="KAF8694627.1"/>
    </source>
</evidence>
<dbReference type="AlphaFoldDB" id="A0A835EKS2"/>
<evidence type="ECO:0000256" key="5">
    <source>
        <dbReference type="ARBA" id="ARBA00022737"/>
    </source>
</evidence>
<dbReference type="Pfam" id="PF08263">
    <property type="entry name" value="LRRNT_2"/>
    <property type="match status" value="1"/>
</dbReference>
<keyword evidence="4 9" id="KW-0732">Signal</keyword>
<evidence type="ECO:0000256" key="2">
    <source>
        <dbReference type="ARBA" id="ARBA00022614"/>
    </source>
</evidence>
<dbReference type="InterPro" id="IPR013210">
    <property type="entry name" value="LRR_N_plant-typ"/>
</dbReference>
<keyword evidence="2" id="KW-0433">Leucine-rich repeat</keyword>